<proteinExistence type="inferred from homology"/>
<accession>A0A934R1W7</accession>
<dbReference type="Gene3D" id="3.30.70.1060">
    <property type="entry name" value="Dimeric alpha+beta barrel"/>
    <property type="match status" value="1"/>
</dbReference>
<evidence type="ECO:0000313" key="5">
    <source>
        <dbReference type="Proteomes" id="UP000600139"/>
    </source>
</evidence>
<evidence type="ECO:0000256" key="1">
    <source>
        <dbReference type="ARBA" id="ARBA00007689"/>
    </source>
</evidence>
<protein>
    <recommendedName>
        <fullName evidence="3">YCII-related domain-containing protein</fullName>
    </recommendedName>
</protein>
<dbReference type="AlphaFoldDB" id="A0A934R1W7"/>
<dbReference type="Pfam" id="PF03795">
    <property type="entry name" value="YCII"/>
    <property type="match status" value="1"/>
</dbReference>
<feature type="domain" description="YCII-related" evidence="3">
    <location>
        <begin position="21"/>
        <end position="115"/>
    </location>
</feature>
<dbReference type="SUPFAM" id="SSF54909">
    <property type="entry name" value="Dimeric alpha+beta barrel"/>
    <property type="match status" value="1"/>
</dbReference>
<dbReference type="PANTHER" id="PTHR35174">
    <property type="entry name" value="BLL7171 PROTEIN-RELATED"/>
    <property type="match status" value="1"/>
</dbReference>
<dbReference type="Proteomes" id="UP000600139">
    <property type="component" value="Unassembled WGS sequence"/>
</dbReference>
<comment type="caution">
    <text evidence="4">The sequence shown here is derived from an EMBL/GenBank/DDBJ whole genome shotgun (WGS) entry which is preliminary data.</text>
</comment>
<dbReference type="RefSeq" id="WP_200351797.1">
    <property type="nucleotide sequence ID" value="NZ_BAABHZ010000006.1"/>
</dbReference>
<reference evidence="4" key="1">
    <citation type="submission" date="2021-01" db="EMBL/GenBank/DDBJ databases">
        <title>Modified the classification status of verrucomicrobia.</title>
        <authorList>
            <person name="Feng X."/>
        </authorList>
    </citation>
    <scope>NUCLEOTIDE SEQUENCE</scope>
    <source>
        <strain evidence="4">JCM 18052</strain>
    </source>
</reference>
<gene>
    <name evidence="4" type="ORF">JIN84_14705</name>
</gene>
<comment type="similarity">
    <text evidence="1">Belongs to the YciI family.</text>
</comment>
<evidence type="ECO:0000259" key="3">
    <source>
        <dbReference type="Pfam" id="PF03795"/>
    </source>
</evidence>
<dbReference type="EMBL" id="JAENIK010000011">
    <property type="protein sequence ID" value="MBK1816873.1"/>
    <property type="molecule type" value="Genomic_DNA"/>
</dbReference>
<sequence length="132" mass="14611">MSTSPAKSQYLLLFRGTNWHRELSAQEIQEIMGRTNAWFDGLAREGKAKGAQPLEGEGRTISYKNGNVADGPFTESKESIGGYLLLEVEDFEQAMAIARQNPMIPYGLTVEVRPVAEACPANKIYREMEAAV</sequence>
<evidence type="ECO:0000256" key="2">
    <source>
        <dbReference type="SAM" id="MobiDB-lite"/>
    </source>
</evidence>
<feature type="region of interest" description="Disordered" evidence="2">
    <location>
        <begin position="49"/>
        <end position="68"/>
    </location>
</feature>
<organism evidence="4 5">
    <name type="scientific">Luteolibacter yonseiensis</name>
    <dbReference type="NCBI Taxonomy" id="1144680"/>
    <lineage>
        <taxon>Bacteria</taxon>
        <taxon>Pseudomonadati</taxon>
        <taxon>Verrucomicrobiota</taxon>
        <taxon>Verrucomicrobiia</taxon>
        <taxon>Verrucomicrobiales</taxon>
        <taxon>Verrucomicrobiaceae</taxon>
        <taxon>Luteolibacter</taxon>
    </lineage>
</organism>
<name>A0A934R1W7_9BACT</name>
<evidence type="ECO:0000313" key="4">
    <source>
        <dbReference type="EMBL" id="MBK1816873.1"/>
    </source>
</evidence>
<dbReference type="PANTHER" id="PTHR35174:SF3">
    <property type="entry name" value="BLL7171 PROTEIN"/>
    <property type="match status" value="1"/>
</dbReference>
<dbReference type="InterPro" id="IPR005545">
    <property type="entry name" value="YCII"/>
</dbReference>
<keyword evidence="5" id="KW-1185">Reference proteome</keyword>
<dbReference type="InterPro" id="IPR011008">
    <property type="entry name" value="Dimeric_a/b-barrel"/>
</dbReference>